<evidence type="ECO:0000256" key="4">
    <source>
        <dbReference type="ARBA" id="ARBA00022679"/>
    </source>
</evidence>
<comment type="caution">
    <text evidence="9">The sequence shown here is derived from an EMBL/GenBank/DDBJ whole genome shotgun (WGS) entry which is preliminary data.</text>
</comment>
<evidence type="ECO:0000256" key="5">
    <source>
        <dbReference type="ARBA" id="ARBA00022842"/>
    </source>
</evidence>
<evidence type="ECO:0000313" key="10">
    <source>
        <dbReference type="Proteomes" id="UP000266113"/>
    </source>
</evidence>
<evidence type="ECO:0000256" key="3">
    <source>
        <dbReference type="ARBA" id="ARBA00022676"/>
    </source>
</evidence>
<evidence type="ECO:0000256" key="1">
    <source>
        <dbReference type="ARBA" id="ARBA00001946"/>
    </source>
</evidence>
<proteinExistence type="inferred from homology"/>
<keyword evidence="4 9" id="KW-0808">Transferase</keyword>
<comment type="similarity">
    <text evidence="2">Belongs to the glycosyltransferase 2 family.</text>
</comment>
<keyword evidence="6" id="KW-0175">Coiled coil</keyword>
<dbReference type="EC" id="2.4.1.266" evidence="9"/>
<dbReference type="PANTHER" id="PTHR48090:SF10">
    <property type="entry name" value="GLUCOSYL-3-PHOSPHOGLYCERATE SYNTHASE"/>
    <property type="match status" value="1"/>
</dbReference>
<comment type="cofactor">
    <cofactor evidence="1">
        <name>Mg(2+)</name>
        <dbReference type="ChEBI" id="CHEBI:18420"/>
    </cofactor>
</comment>
<dbReference type="PANTHER" id="PTHR48090">
    <property type="entry name" value="UNDECAPRENYL-PHOSPHATE 4-DEOXY-4-FORMAMIDO-L-ARABINOSE TRANSFERASE-RELATED"/>
    <property type="match status" value="1"/>
</dbReference>
<evidence type="ECO:0000256" key="6">
    <source>
        <dbReference type="SAM" id="Coils"/>
    </source>
</evidence>
<keyword evidence="5" id="KW-0460">Magnesium</keyword>
<organism evidence="9 10">
    <name type="scientific">Candidatus Cryosericum septentrionale</name>
    <dbReference type="NCBI Taxonomy" id="2290913"/>
    <lineage>
        <taxon>Bacteria</taxon>
        <taxon>Pseudomonadati</taxon>
        <taxon>Caldisericota/Cryosericota group</taxon>
        <taxon>Candidatus Cryosericota</taxon>
        <taxon>Candidatus Cryosericia</taxon>
        <taxon>Candidatus Cryosericales</taxon>
        <taxon>Candidatus Cryosericaceae</taxon>
        <taxon>Candidatus Cryosericum</taxon>
    </lineage>
</organism>
<dbReference type="Proteomes" id="UP000266113">
    <property type="component" value="Unassembled WGS sequence"/>
</dbReference>
<keyword evidence="3 9" id="KW-0328">Glycosyltransferase</keyword>
<feature type="coiled-coil region" evidence="6">
    <location>
        <begin position="174"/>
        <end position="201"/>
    </location>
</feature>
<dbReference type="Pfam" id="PF00535">
    <property type="entry name" value="Glycos_transf_2"/>
    <property type="match status" value="1"/>
</dbReference>
<gene>
    <name evidence="9" type="ORF">SMC1_00930</name>
</gene>
<name>A0A398DQL1_9BACT</name>
<dbReference type="Gene3D" id="3.90.550.10">
    <property type="entry name" value="Spore Coat Polysaccharide Biosynthesis Protein SpsA, Chain A"/>
    <property type="match status" value="1"/>
</dbReference>
<dbReference type="AlphaFoldDB" id="A0A398DQL1"/>
<evidence type="ECO:0000259" key="8">
    <source>
        <dbReference type="Pfam" id="PF00535"/>
    </source>
</evidence>
<reference evidence="9 10" key="1">
    <citation type="submission" date="2018-09" db="EMBL/GenBank/DDBJ databases">
        <title>Discovery and Ecogenomic Context for Candidatus Cryosericales, a Global Caldiserica Order Active in Thawing Permafrost.</title>
        <authorList>
            <person name="Martinez M.A."/>
            <person name="Woodcroft B.J."/>
            <person name="Ignacio Espinoza J.C."/>
            <person name="Zayed A."/>
            <person name="Singleton C.M."/>
            <person name="Boyd J."/>
            <person name="Li Y.-F."/>
            <person name="Purvine S."/>
            <person name="Maughan H."/>
            <person name="Hodgkins S.B."/>
            <person name="Anderson D."/>
            <person name="Sederholm M."/>
            <person name="Temperton B."/>
            <person name="Saleska S.R."/>
            <person name="Tyson G.W."/>
            <person name="Rich V.I."/>
        </authorList>
    </citation>
    <scope>NUCLEOTIDE SEQUENCE [LARGE SCALE GENOMIC DNA]</scope>
    <source>
        <strain evidence="9 10">SMC1</strain>
    </source>
</reference>
<protein>
    <submittedName>
        <fullName evidence="9">Glucosyl-3-phosphoglycerate synthase</fullName>
        <ecNumber evidence="9">2.4.1.266</ecNumber>
    </submittedName>
</protein>
<dbReference type="InterPro" id="IPR050256">
    <property type="entry name" value="Glycosyltransferase_2"/>
</dbReference>
<dbReference type="InterPro" id="IPR001173">
    <property type="entry name" value="Glyco_trans_2-like"/>
</dbReference>
<keyword evidence="10" id="KW-1185">Reference proteome</keyword>
<dbReference type="NCBIfam" id="NF010496">
    <property type="entry name" value="PRK13915.1"/>
    <property type="match status" value="1"/>
</dbReference>
<evidence type="ECO:0000256" key="2">
    <source>
        <dbReference type="ARBA" id="ARBA00006739"/>
    </source>
</evidence>
<dbReference type="RefSeq" id="WP_119084937.1">
    <property type="nucleotide sequence ID" value="NZ_QXIY01000002.1"/>
</dbReference>
<evidence type="ECO:0000313" key="9">
    <source>
        <dbReference type="EMBL" id="RIE17515.1"/>
    </source>
</evidence>
<dbReference type="GO" id="GO:0016757">
    <property type="term" value="F:glycosyltransferase activity"/>
    <property type="evidence" value="ECO:0007669"/>
    <property type="project" value="UniProtKB-KW"/>
</dbReference>
<dbReference type="OrthoDB" id="9810303at2"/>
<accession>A0A398DQL1</accession>
<feature type="region of interest" description="Disordered" evidence="7">
    <location>
        <begin position="561"/>
        <end position="589"/>
    </location>
</feature>
<dbReference type="InterPro" id="IPR029044">
    <property type="entry name" value="Nucleotide-diphossugar_trans"/>
</dbReference>
<feature type="domain" description="Glycosyltransferase 2-like" evidence="8">
    <location>
        <begin position="291"/>
        <end position="400"/>
    </location>
</feature>
<evidence type="ECO:0000256" key="7">
    <source>
        <dbReference type="SAM" id="MobiDB-lite"/>
    </source>
</evidence>
<dbReference type="SUPFAM" id="SSF53448">
    <property type="entry name" value="Nucleotide-diphospho-sugar transferases"/>
    <property type="match status" value="1"/>
</dbReference>
<dbReference type="EMBL" id="QXIY01000002">
    <property type="protein sequence ID" value="RIE17515.1"/>
    <property type="molecule type" value="Genomic_DNA"/>
</dbReference>
<sequence length="589" mass="64425">MTQHFIELTAPKRLMAKVAFARSAGIAGDVVLVLPRTPDEEIGRVHRLVAAARKALGAESIPFQIVEIDKAIRLASSGDPSRALVIDLDLLHQENIGLLESACSSSSQVIGYKLHQNPSKTTAAIFARGDSNSALAGTVVRRLTEAGVVDRTSFVHVTHAGESATVDDSVLEAYGKVKAELPQARLAIEQAEERVESAIEHCSLQYGLLVLGLPQHLRKHSVTEHLLAQVTAGLLRATVVFVYARGAEVEQLSATTKTIEPWILKNTFSQDEFADIDRLLQAKRDRHVSISLVLPALNEAKTVGQVIDAFKGPLMEERPLLDEIILMDSDSGDNTREIAAARGIPVYVHQQVRPDLGTYAGKGEAMWKALFVAKGDILVFVDTDLSNPHPSLVTGLVGPLLLDERLNFIKGFYRRPVRVVNEFVEVGGGRVTELTARPLLNLWYPELGGLFQPLAGTIAARAGILRELHFLTGYGVEIGHVIEYVHKYGIEGLAQSELGELIHRNQPLDALSKMSFQVLEAFFRLSHGLMAPGMADRMNGVLRQPFLSDTGFTLYQTRLGQETRPPVSSVPPLNPPASVHQRRDTKKPT</sequence>